<dbReference type="Gene3D" id="3.40.50.10490">
    <property type="entry name" value="Glucose-6-phosphate isomerase like protein, domain 1"/>
    <property type="match status" value="1"/>
</dbReference>
<dbReference type="Pfam" id="PF01380">
    <property type="entry name" value="SIS"/>
    <property type="match status" value="1"/>
</dbReference>
<proteinExistence type="predicted"/>
<protein>
    <submittedName>
        <fullName evidence="6">MurR/RpiR family transcriptional regulator</fullName>
    </submittedName>
</protein>
<reference evidence="6 7" key="1">
    <citation type="submission" date="2017-09" db="EMBL/GenBank/DDBJ databases">
        <title>Complete Genome Sequences of Two Strains of the Meat Spoilage Bacterium Brochothrix thermosphacta Isolated from Ground Chicken.</title>
        <authorList>
            <person name="Paoli G.C."/>
            <person name="Wijey C."/>
            <person name="Chen C.-Y."/>
            <person name="Nguyen L."/>
            <person name="Yan X."/>
            <person name="Irwin P.L."/>
        </authorList>
    </citation>
    <scope>NUCLEOTIDE SEQUENCE [LARGE SCALE GENOMIC DNA]</scope>
    <source>
        <strain evidence="6 7">BI</strain>
    </source>
</reference>
<dbReference type="InterPro" id="IPR000281">
    <property type="entry name" value="HTH_RpiR"/>
</dbReference>
<dbReference type="Proteomes" id="UP000243591">
    <property type="component" value="Chromosome"/>
</dbReference>
<sequence>MNILVKKLEQHKGHLSQLETTFLNDVIASPELFVKSTIDSISKRLFISTATISRCCKQLGFEGFQQFKYAVAQALENNESETIMDVRTESLTHQVQRIQTEIEKTLARLSEEKLNQATNYLIKSQAIEFFGVGASLPTCMEASRKLTFAGKTSSARGDWDELDIVARNLTKKDLAIIISYSGETPHVLAYAKALKANKVPVLALIGCENSSLEKLSTLTMTAAVTNCYYGEIDMSSRIPFNVLLELLILNYLKASGIER</sequence>
<accession>A0A1D2LS21</accession>
<dbReference type="PANTHER" id="PTHR30514:SF1">
    <property type="entry name" value="HTH-TYPE TRANSCRIPTIONAL REGULATOR HEXR-RELATED"/>
    <property type="match status" value="1"/>
</dbReference>
<dbReference type="PROSITE" id="PS51071">
    <property type="entry name" value="HTH_RPIR"/>
    <property type="match status" value="1"/>
</dbReference>
<dbReference type="EMBL" id="CP023483">
    <property type="protein sequence ID" value="ATF25019.1"/>
    <property type="molecule type" value="Genomic_DNA"/>
</dbReference>
<gene>
    <name evidence="6" type="ORF">CNY62_00735</name>
</gene>
<dbReference type="RefSeq" id="WP_029092126.1">
    <property type="nucleotide sequence ID" value="NZ_CBCPJR010000001.1"/>
</dbReference>
<dbReference type="AlphaFoldDB" id="A0A1D2LS21"/>
<evidence type="ECO:0000259" key="4">
    <source>
        <dbReference type="PROSITE" id="PS51071"/>
    </source>
</evidence>
<feature type="domain" description="SIS" evidence="5">
    <location>
        <begin position="117"/>
        <end position="259"/>
    </location>
</feature>
<keyword evidence="3" id="KW-0804">Transcription</keyword>
<evidence type="ECO:0000256" key="3">
    <source>
        <dbReference type="ARBA" id="ARBA00023163"/>
    </source>
</evidence>
<dbReference type="KEGG" id="bths:CNY62_00735"/>
<dbReference type="SUPFAM" id="SSF46689">
    <property type="entry name" value="Homeodomain-like"/>
    <property type="match status" value="1"/>
</dbReference>
<keyword evidence="7" id="KW-1185">Reference proteome</keyword>
<dbReference type="PANTHER" id="PTHR30514">
    <property type="entry name" value="GLUCOKINASE"/>
    <property type="match status" value="1"/>
</dbReference>
<dbReference type="GO" id="GO:0097367">
    <property type="term" value="F:carbohydrate derivative binding"/>
    <property type="evidence" value="ECO:0007669"/>
    <property type="project" value="InterPro"/>
</dbReference>
<dbReference type="Gene3D" id="1.10.10.10">
    <property type="entry name" value="Winged helix-like DNA-binding domain superfamily/Winged helix DNA-binding domain"/>
    <property type="match status" value="1"/>
</dbReference>
<dbReference type="InterPro" id="IPR001347">
    <property type="entry name" value="SIS_dom"/>
</dbReference>
<organism evidence="6 7">
    <name type="scientific">Brochothrix thermosphacta</name>
    <name type="common">Microbacterium thermosphactum</name>
    <dbReference type="NCBI Taxonomy" id="2756"/>
    <lineage>
        <taxon>Bacteria</taxon>
        <taxon>Bacillati</taxon>
        <taxon>Bacillota</taxon>
        <taxon>Bacilli</taxon>
        <taxon>Bacillales</taxon>
        <taxon>Listeriaceae</taxon>
        <taxon>Brochothrix</taxon>
    </lineage>
</organism>
<dbReference type="CDD" id="cd05013">
    <property type="entry name" value="SIS_RpiR"/>
    <property type="match status" value="1"/>
</dbReference>
<evidence type="ECO:0000313" key="7">
    <source>
        <dbReference type="Proteomes" id="UP000243591"/>
    </source>
</evidence>
<evidence type="ECO:0000259" key="5">
    <source>
        <dbReference type="PROSITE" id="PS51464"/>
    </source>
</evidence>
<dbReference type="GO" id="GO:0003677">
    <property type="term" value="F:DNA binding"/>
    <property type="evidence" value="ECO:0007669"/>
    <property type="project" value="UniProtKB-KW"/>
</dbReference>
<dbReference type="OrthoDB" id="6590756at2"/>
<feature type="domain" description="HTH rpiR-type" evidence="4">
    <location>
        <begin position="2"/>
        <end position="78"/>
    </location>
</feature>
<dbReference type="GO" id="GO:1901135">
    <property type="term" value="P:carbohydrate derivative metabolic process"/>
    <property type="evidence" value="ECO:0007669"/>
    <property type="project" value="InterPro"/>
</dbReference>
<name>A0A1D2LS21_BROTH</name>
<keyword evidence="1" id="KW-0805">Transcription regulation</keyword>
<dbReference type="InterPro" id="IPR036388">
    <property type="entry name" value="WH-like_DNA-bd_sf"/>
</dbReference>
<dbReference type="Pfam" id="PF01418">
    <property type="entry name" value="HTH_6"/>
    <property type="match status" value="1"/>
</dbReference>
<evidence type="ECO:0000256" key="1">
    <source>
        <dbReference type="ARBA" id="ARBA00023015"/>
    </source>
</evidence>
<dbReference type="InterPro" id="IPR009057">
    <property type="entry name" value="Homeodomain-like_sf"/>
</dbReference>
<dbReference type="InterPro" id="IPR046348">
    <property type="entry name" value="SIS_dom_sf"/>
</dbReference>
<dbReference type="PROSITE" id="PS51464">
    <property type="entry name" value="SIS"/>
    <property type="match status" value="1"/>
</dbReference>
<dbReference type="SUPFAM" id="SSF53697">
    <property type="entry name" value="SIS domain"/>
    <property type="match status" value="1"/>
</dbReference>
<evidence type="ECO:0000313" key="6">
    <source>
        <dbReference type="EMBL" id="ATF25019.1"/>
    </source>
</evidence>
<dbReference type="InterPro" id="IPR047640">
    <property type="entry name" value="RpiR-like"/>
</dbReference>
<dbReference type="InterPro" id="IPR035472">
    <property type="entry name" value="RpiR-like_SIS"/>
</dbReference>
<dbReference type="GO" id="GO:0003700">
    <property type="term" value="F:DNA-binding transcription factor activity"/>
    <property type="evidence" value="ECO:0007669"/>
    <property type="project" value="InterPro"/>
</dbReference>
<keyword evidence="2" id="KW-0238">DNA-binding</keyword>
<evidence type="ECO:0000256" key="2">
    <source>
        <dbReference type="ARBA" id="ARBA00023125"/>
    </source>
</evidence>